<dbReference type="SMART" id="SM00591">
    <property type="entry name" value="RWD"/>
    <property type="match status" value="1"/>
</dbReference>
<feature type="domain" description="RWD" evidence="7">
    <location>
        <begin position="11"/>
        <end position="118"/>
    </location>
</feature>
<dbReference type="PANTHER" id="PTHR16301:SF25">
    <property type="entry name" value="PROTEIN IMPACT"/>
    <property type="match status" value="1"/>
</dbReference>
<reference evidence="9" key="1">
    <citation type="journal article" date="2018" name="Nat. Microbiol.">
        <title>Leveraging single-cell genomics to expand the fungal tree of life.</title>
        <authorList>
            <person name="Ahrendt S.R."/>
            <person name="Quandt C.A."/>
            <person name="Ciobanu D."/>
            <person name="Clum A."/>
            <person name="Salamov A."/>
            <person name="Andreopoulos B."/>
            <person name="Cheng J.F."/>
            <person name="Woyke T."/>
            <person name="Pelin A."/>
            <person name="Henrissat B."/>
            <person name="Reynolds N.K."/>
            <person name="Benny G.L."/>
            <person name="Smith M.E."/>
            <person name="James T.Y."/>
            <person name="Grigoriev I.V."/>
        </authorList>
    </citation>
    <scope>NUCLEOTIDE SEQUENCE [LARGE SCALE GENOMIC DNA]</scope>
</reference>
<keyword evidence="8" id="KW-0689">Ribosomal protein</keyword>
<keyword evidence="4" id="KW-0678">Repressor</keyword>
<dbReference type="PROSITE" id="PS50908">
    <property type="entry name" value="RWD"/>
    <property type="match status" value="1"/>
</dbReference>
<dbReference type="GO" id="GO:0005737">
    <property type="term" value="C:cytoplasm"/>
    <property type="evidence" value="ECO:0007669"/>
    <property type="project" value="UniProtKB-SubCell"/>
</dbReference>
<accession>A0A4V1IYI7</accession>
<dbReference type="SUPFAM" id="SSF54495">
    <property type="entry name" value="UBC-like"/>
    <property type="match status" value="1"/>
</dbReference>
<dbReference type="InterPro" id="IPR020569">
    <property type="entry name" value="UPF0029_Impact_CS"/>
</dbReference>
<protein>
    <submittedName>
        <fullName evidence="8">Ribosomal protein S5 domain 2-type protein</fullName>
    </submittedName>
</protein>
<keyword evidence="3" id="KW-0963">Cytoplasm</keyword>
<dbReference type="InterPro" id="IPR001498">
    <property type="entry name" value="Impact_N"/>
</dbReference>
<organism evidence="8 9">
    <name type="scientific">Piptocephalis cylindrospora</name>
    <dbReference type="NCBI Taxonomy" id="1907219"/>
    <lineage>
        <taxon>Eukaryota</taxon>
        <taxon>Fungi</taxon>
        <taxon>Fungi incertae sedis</taxon>
        <taxon>Zoopagomycota</taxon>
        <taxon>Zoopagomycotina</taxon>
        <taxon>Zoopagomycetes</taxon>
        <taxon>Zoopagales</taxon>
        <taxon>Piptocephalidaceae</taxon>
        <taxon>Piptocephalis</taxon>
    </lineage>
</organism>
<evidence type="ECO:0000259" key="7">
    <source>
        <dbReference type="PROSITE" id="PS50908"/>
    </source>
</evidence>
<dbReference type="InterPro" id="IPR020568">
    <property type="entry name" value="Ribosomal_Su5_D2-typ_SF"/>
</dbReference>
<keyword evidence="5" id="KW-0810">Translation regulation</keyword>
<dbReference type="GO" id="GO:0006446">
    <property type="term" value="P:regulation of translational initiation"/>
    <property type="evidence" value="ECO:0007669"/>
    <property type="project" value="TreeGrafter"/>
</dbReference>
<sequence>MTENNSQRQQEEIEALEAIYAQDELKILSRESPFALQVQVKAGPGRVLVARFHLPEHYPSTSPPIYEVEPAPWIPESWGEDVASGLLDAWVPDSESLFTGIEWLLVHGPELIDRRSSFVAHLAPVHSVDEIKRVHEHIVSERRVAKATHNIYAYRIQQDNGQILQDQEDDGETAAGGRLLHVMQMLGVVDVLVVVSRWYGGIMLGPDRFKHICNVGRALLDSQGYLKEGKKRVGGEFKVKSY</sequence>
<dbReference type="PANTHER" id="PTHR16301">
    <property type="entry name" value="IMPACT-RELATED"/>
    <property type="match status" value="1"/>
</dbReference>
<dbReference type="Pfam" id="PF05773">
    <property type="entry name" value="RWD"/>
    <property type="match status" value="1"/>
</dbReference>
<evidence type="ECO:0000256" key="1">
    <source>
        <dbReference type="ARBA" id="ARBA00004496"/>
    </source>
</evidence>
<dbReference type="InterPro" id="IPR016135">
    <property type="entry name" value="UBQ-conjugating_enzyme/RWD"/>
</dbReference>
<dbReference type="CDD" id="cd23821">
    <property type="entry name" value="RWD_IMPACT"/>
    <property type="match status" value="1"/>
</dbReference>
<gene>
    <name evidence="8" type="ORF">BJ684DRAFT_8140</name>
</gene>
<evidence type="ECO:0000256" key="3">
    <source>
        <dbReference type="ARBA" id="ARBA00022490"/>
    </source>
</evidence>
<dbReference type="GO" id="GO:0005840">
    <property type="term" value="C:ribosome"/>
    <property type="evidence" value="ECO:0007669"/>
    <property type="project" value="UniProtKB-KW"/>
</dbReference>
<comment type="similarity">
    <text evidence="2">Belongs to the IMPACT family.</text>
</comment>
<proteinExistence type="inferred from homology"/>
<dbReference type="EMBL" id="KZ987801">
    <property type="protein sequence ID" value="RKP14699.1"/>
    <property type="molecule type" value="Genomic_DNA"/>
</dbReference>
<dbReference type="Proteomes" id="UP000267251">
    <property type="component" value="Unassembled WGS sequence"/>
</dbReference>
<name>A0A4V1IYI7_9FUNG</name>
<dbReference type="InterPro" id="IPR036956">
    <property type="entry name" value="Impact_N_sf"/>
</dbReference>
<evidence type="ECO:0000313" key="8">
    <source>
        <dbReference type="EMBL" id="RKP14699.1"/>
    </source>
</evidence>
<dbReference type="AlphaFoldDB" id="A0A4V1IYI7"/>
<evidence type="ECO:0000256" key="6">
    <source>
        <dbReference type="ARBA" id="ARBA00023016"/>
    </source>
</evidence>
<comment type="subcellular location">
    <subcellularLocation>
        <location evidence="1">Cytoplasm</location>
    </subcellularLocation>
</comment>
<evidence type="ECO:0000313" key="9">
    <source>
        <dbReference type="Proteomes" id="UP000267251"/>
    </source>
</evidence>
<dbReference type="Pfam" id="PF01205">
    <property type="entry name" value="Impact_N"/>
    <property type="match status" value="1"/>
</dbReference>
<dbReference type="OrthoDB" id="69641at2759"/>
<keyword evidence="6" id="KW-0346">Stress response</keyword>
<keyword evidence="9" id="KW-1185">Reference proteome</keyword>
<dbReference type="InterPro" id="IPR006575">
    <property type="entry name" value="RWD_dom"/>
</dbReference>
<evidence type="ECO:0000256" key="4">
    <source>
        <dbReference type="ARBA" id="ARBA00022491"/>
    </source>
</evidence>
<evidence type="ECO:0000256" key="5">
    <source>
        <dbReference type="ARBA" id="ARBA00022845"/>
    </source>
</evidence>
<keyword evidence="8" id="KW-0687">Ribonucleoprotein</keyword>
<dbReference type="Gene3D" id="3.10.110.10">
    <property type="entry name" value="Ubiquitin Conjugating Enzyme"/>
    <property type="match status" value="1"/>
</dbReference>
<dbReference type="PROSITE" id="PS00910">
    <property type="entry name" value="UPF0029"/>
    <property type="match status" value="1"/>
</dbReference>
<dbReference type="Gene3D" id="3.30.230.30">
    <property type="entry name" value="Impact, N-terminal domain"/>
    <property type="match status" value="1"/>
</dbReference>
<dbReference type="InterPro" id="IPR023582">
    <property type="entry name" value="Impact"/>
</dbReference>
<dbReference type="SUPFAM" id="SSF54211">
    <property type="entry name" value="Ribosomal protein S5 domain 2-like"/>
    <property type="match status" value="1"/>
</dbReference>
<evidence type="ECO:0000256" key="2">
    <source>
        <dbReference type="ARBA" id="ARBA00007665"/>
    </source>
</evidence>